<dbReference type="InterPro" id="IPR058548">
    <property type="entry name" value="MlaB-like_STAS"/>
</dbReference>
<accession>A0ABQ5TA05</accession>
<dbReference type="Pfam" id="PF13466">
    <property type="entry name" value="STAS_2"/>
    <property type="match status" value="1"/>
</dbReference>
<organism evidence="2 3">
    <name type="scientific">Brevundimonas intermedia</name>
    <dbReference type="NCBI Taxonomy" id="74315"/>
    <lineage>
        <taxon>Bacteria</taxon>
        <taxon>Pseudomonadati</taxon>
        <taxon>Pseudomonadota</taxon>
        <taxon>Alphaproteobacteria</taxon>
        <taxon>Caulobacterales</taxon>
        <taxon>Caulobacteraceae</taxon>
        <taxon>Brevundimonas</taxon>
    </lineage>
</organism>
<comment type="caution">
    <text evidence="2">The sequence shown here is derived from an EMBL/GenBank/DDBJ whole genome shotgun (WGS) entry which is preliminary data.</text>
</comment>
<evidence type="ECO:0000259" key="1">
    <source>
        <dbReference type="Pfam" id="PF13466"/>
    </source>
</evidence>
<dbReference type="Proteomes" id="UP001143509">
    <property type="component" value="Unassembled WGS sequence"/>
</dbReference>
<name>A0ABQ5TA05_9CAUL</name>
<evidence type="ECO:0000313" key="3">
    <source>
        <dbReference type="Proteomes" id="UP001143509"/>
    </source>
</evidence>
<reference evidence="2" key="1">
    <citation type="journal article" date="2014" name="Int. J. Syst. Evol. Microbiol.">
        <title>Complete genome of a new Firmicutes species belonging to the dominant human colonic microbiota ('Ruminococcus bicirculans') reveals two chromosomes and a selective capacity to utilize plant glucans.</title>
        <authorList>
            <consortium name="NISC Comparative Sequencing Program"/>
            <person name="Wegmann U."/>
            <person name="Louis P."/>
            <person name="Goesmann A."/>
            <person name="Henrissat B."/>
            <person name="Duncan S.H."/>
            <person name="Flint H.J."/>
        </authorList>
    </citation>
    <scope>NUCLEOTIDE SEQUENCE</scope>
    <source>
        <strain evidence="2">VKM B-1499</strain>
    </source>
</reference>
<protein>
    <submittedName>
        <fullName evidence="2">Chemotaxis protein CheX</fullName>
    </submittedName>
</protein>
<dbReference type="SUPFAM" id="SSF52091">
    <property type="entry name" value="SpoIIaa-like"/>
    <property type="match status" value="1"/>
</dbReference>
<dbReference type="EMBL" id="BSFD01000005">
    <property type="protein sequence ID" value="GLK48960.1"/>
    <property type="molecule type" value="Genomic_DNA"/>
</dbReference>
<feature type="domain" description="MlaB-like STAS" evidence="1">
    <location>
        <begin position="5"/>
        <end position="74"/>
    </location>
</feature>
<keyword evidence="3" id="KW-1185">Reference proteome</keyword>
<reference evidence="2" key="2">
    <citation type="submission" date="2023-01" db="EMBL/GenBank/DDBJ databases">
        <authorList>
            <person name="Sun Q."/>
            <person name="Evtushenko L."/>
        </authorList>
    </citation>
    <scope>NUCLEOTIDE SEQUENCE</scope>
    <source>
        <strain evidence="2">VKM B-1499</strain>
    </source>
</reference>
<dbReference type="InterPro" id="IPR036513">
    <property type="entry name" value="STAS_dom_sf"/>
</dbReference>
<dbReference type="RefSeq" id="WP_271165168.1">
    <property type="nucleotide sequence ID" value="NZ_BSFD01000005.1"/>
</dbReference>
<evidence type="ECO:0000313" key="2">
    <source>
        <dbReference type="EMBL" id="GLK48960.1"/>
    </source>
</evidence>
<sequence>MTDAIVLAPVLDMNAAEPLKAELLARRGQAITLDASNVERLGGLCLQVLLSAHKTWAADGADLTIEPRSEGFSEQWAAFGAPEINAQDLIEGTLA</sequence>
<proteinExistence type="predicted"/>
<gene>
    <name evidence="2" type="ORF">GCM10017620_19330</name>
</gene>